<evidence type="ECO:0000313" key="3">
    <source>
        <dbReference type="Proteomes" id="UP000095287"/>
    </source>
</evidence>
<evidence type="ECO:0000313" key="4">
    <source>
        <dbReference type="WBParaSite" id="L893_g25091.t1"/>
    </source>
</evidence>
<keyword evidence="2" id="KW-0732">Signal</keyword>
<sequence length="180" mass="19840">MPLLSLYLFLLEFFSSSHKQREKARSAPSPLVCGFLGALAPLIRTTERTAFSRFVASCRDVSASLAGAQPQRRYDGQARPRRRSPSVELNAQHVPSPSLLRSWVHPGFLSAFGGCTEPEARWSSITIVFFSSRLRWRHPGAGGETHVPGFLAPLHSETGLLFTIASIHRIPAAISLLFMV</sequence>
<dbReference type="WBParaSite" id="L893_g25091.t1">
    <property type="protein sequence ID" value="L893_g25091.t1"/>
    <property type="gene ID" value="L893_g25091"/>
</dbReference>
<evidence type="ECO:0000256" key="2">
    <source>
        <dbReference type="SAM" id="SignalP"/>
    </source>
</evidence>
<keyword evidence="3" id="KW-1185">Reference proteome</keyword>
<proteinExistence type="predicted"/>
<organism evidence="3 4">
    <name type="scientific">Steinernema glaseri</name>
    <dbReference type="NCBI Taxonomy" id="37863"/>
    <lineage>
        <taxon>Eukaryota</taxon>
        <taxon>Metazoa</taxon>
        <taxon>Ecdysozoa</taxon>
        <taxon>Nematoda</taxon>
        <taxon>Chromadorea</taxon>
        <taxon>Rhabditida</taxon>
        <taxon>Tylenchina</taxon>
        <taxon>Panagrolaimomorpha</taxon>
        <taxon>Strongyloidoidea</taxon>
        <taxon>Steinernematidae</taxon>
        <taxon>Steinernema</taxon>
    </lineage>
</organism>
<feature type="signal peptide" evidence="2">
    <location>
        <begin position="1"/>
        <end position="19"/>
    </location>
</feature>
<reference evidence="4" key="1">
    <citation type="submission" date="2016-11" db="UniProtKB">
        <authorList>
            <consortium name="WormBaseParasite"/>
        </authorList>
    </citation>
    <scope>IDENTIFICATION</scope>
</reference>
<feature type="chain" id="PRO_5009313265" evidence="2">
    <location>
        <begin position="20"/>
        <end position="180"/>
    </location>
</feature>
<name>A0A1I7ZCL4_9BILA</name>
<accession>A0A1I7ZCL4</accession>
<protein>
    <submittedName>
        <fullName evidence="4">Secreted protein</fullName>
    </submittedName>
</protein>
<dbReference type="Proteomes" id="UP000095287">
    <property type="component" value="Unplaced"/>
</dbReference>
<dbReference type="AlphaFoldDB" id="A0A1I7ZCL4"/>
<evidence type="ECO:0000256" key="1">
    <source>
        <dbReference type="SAM" id="MobiDB-lite"/>
    </source>
</evidence>
<feature type="region of interest" description="Disordered" evidence="1">
    <location>
        <begin position="68"/>
        <end position="88"/>
    </location>
</feature>